<accession>A0AAD6U1W8</accession>
<reference evidence="1" key="1">
    <citation type="submission" date="2023-03" db="EMBL/GenBank/DDBJ databases">
        <title>Massive genome expansion in bonnet fungi (Mycena s.s.) driven by repeated elements and novel gene families across ecological guilds.</title>
        <authorList>
            <consortium name="Lawrence Berkeley National Laboratory"/>
            <person name="Harder C.B."/>
            <person name="Miyauchi S."/>
            <person name="Viragh M."/>
            <person name="Kuo A."/>
            <person name="Thoen E."/>
            <person name="Andreopoulos B."/>
            <person name="Lu D."/>
            <person name="Skrede I."/>
            <person name="Drula E."/>
            <person name="Henrissat B."/>
            <person name="Morin E."/>
            <person name="Kohler A."/>
            <person name="Barry K."/>
            <person name="LaButti K."/>
            <person name="Morin E."/>
            <person name="Salamov A."/>
            <person name="Lipzen A."/>
            <person name="Mereny Z."/>
            <person name="Hegedus B."/>
            <person name="Baldrian P."/>
            <person name="Stursova M."/>
            <person name="Weitz H."/>
            <person name="Taylor A."/>
            <person name="Grigoriev I.V."/>
            <person name="Nagy L.G."/>
            <person name="Martin F."/>
            <person name="Kauserud H."/>
        </authorList>
    </citation>
    <scope>NUCLEOTIDE SEQUENCE</scope>
    <source>
        <strain evidence="1">CBHHK173m</strain>
    </source>
</reference>
<gene>
    <name evidence="1" type="ORF">B0H15DRAFT_781442</name>
</gene>
<proteinExistence type="predicted"/>
<dbReference type="Proteomes" id="UP001222325">
    <property type="component" value="Unassembled WGS sequence"/>
</dbReference>
<evidence type="ECO:0000313" key="1">
    <source>
        <dbReference type="EMBL" id="KAJ7087323.1"/>
    </source>
</evidence>
<sequence>MGNYVGRLRTTRFLGQAVCESTAADPRHMEHNTYTFWTGEFVAVILNGLKCSLIAPQFPIYEEEVQSAEPEGDDFDGLGNISSRTEPDGRAQGVYVDIAIVMPIVEPRPIMQLGSAGKYLAQKTLHHFFDSFLPQRPHLSPRFLRVSEFHAPLLGELKPGPTRHPKDIQQFYGNLTKLLDEATAQARGQALCLFSSWKFASQDRVLLLAGAGSYYMLRYVSREWAAEKMGKRLWGPALLKALKGEDTERFRAKGVATANAAEEEEFVVEDGDWTAARRKLMYGSPLDALQRKEALAKLLKLQTEQRSKRRLERERVRHNLQEATDTSPNYEDYSSGLFTDEALNNIDRCGNKRGIPLFETNMPEIFFDGAPSLTEWTGILRLGSDLSDLYMQRIQVEIRRIELVEEGRRKKIKF</sequence>
<dbReference type="AlphaFoldDB" id="A0AAD6U1W8"/>
<keyword evidence="2" id="KW-1185">Reference proteome</keyword>
<comment type="caution">
    <text evidence="1">The sequence shown here is derived from an EMBL/GenBank/DDBJ whole genome shotgun (WGS) entry which is preliminary data.</text>
</comment>
<dbReference type="EMBL" id="JARJCN010000029">
    <property type="protein sequence ID" value="KAJ7087323.1"/>
    <property type="molecule type" value="Genomic_DNA"/>
</dbReference>
<organism evidence="1 2">
    <name type="scientific">Mycena belliarum</name>
    <dbReference type="NCBI Taxonomy" id="1033014"/>
    <lineage>
        <taxon>Eukaryota</taxon>
        <taxon>Fungi</taxon>
        <taxon>Dikarya</taxon>
        <taxon>Basidiomycota</taxon>
        <taxon>Agaricomycotina</taxon>
        <taxon>Agaricomycetes</taxon>
        <taxon>Agaricomycetidae</taxon>
        <taxon>Agaricales</taxon>
        <taxon>Marasmiineae</taxon>
        <taxon>Mycenaceae</taxon>
        <taxon>Mycena</taxon>
    </lineage>
</organism>
<name>A0AAD6U1W8_9AGAR</name>
<protein>
    <submittedName>
        <fullName evidence="1">Uncharacterized protein</fullName>
    </submittedName>
</protein>
<evidence type="ECO:0000313" key="2">
    <source>
        <dbReference type="Proteomes" id="UP001222325"/>
    </source>
</evidence>